<dbReference type="Proteomes" id="UP000265930">
    <property type="component" value="Unassembled WGS sequence"/>
</dbReference>
<reference evidence="2 3" key="1">
    <citation type="submission" date="2018-08" db="EMBL/GenBank/DDBJ databases">
        <title>Genome of Clostridium chromiireducens C1, DSM12136.</title>
        <authorList>
            <person name="Xing M."/>
            <person name="Wei Y."/>
            <person name="Ang E.L."/>
            <person name="Zhao H."/>
            <person name="Zhang Y."/>
        </authorList>
    </citation>
    <scope>NUCLEOTIDE SEQUENCE [LARGE SCALE GENOMIC DNA]</scope>
    <source>
        <strain evidence="2 3">C1</strain>
    </source>
</reference>
<dbReference type="CDD" id="cd00093">
    <property type="entry name" value="HTH_XRE"/>
    <property type="match status" value="1"/>
</dbReference>
<dbReference type="SMART" id="SM00530">
    <property type="entry name" value="HTH_XRE"/>
    <property type="match status" value="1"/>
</dbReference>
<comment type="caution">
    <text evidence="2">The sequence shown here is derived from an EMBL/GenBank/DDBJ whole genome shotgun (WGS) entry which is preliminary data.</text>
</comment>
<accession>A0A399IPV3</accession>
<protein>
    <submittedName>
        <fullName evidence="2">XRE family transcriptional regulator</fullName>
    </submittedName>
</protein>
<gene>
    <name evidence="2" type="ORF">D2A34_14440</name>
</gene>
<dbReference type="Pfam" id="PF01381">
    <property type="entry name" value="HTH_3"/>
    <property type="match status" value="1"/>
</dbReference>
<organism evidence="2 3">
    <name type="scientific">Clostridium chromiireducens</name>
    <dbReference type="NCBI Taxonomy" id="225345"/>
    <lineage>
        <taxon>Bacteria</taxon>
        <taxon>Bacillati</taxon>
        <taxon>Bacillota</taxon>
        <taxon>Clostridia</taxon>
        <taxon>Eubacteriales</taxon>
        <taxon>Clostridiaceae</taxon>
        <taxon>Clostridium</taxon>
    </lineage>
</organism>
<dbReference type="InterPro" id="IPR010982">
    <property type="entry name" value="Lambda_DNA-bd_dom_sf"/>
</dbReference>
<dbReference type="PROSITE" id="PS50943">
    <property type="entry name" value="HTH_CROC1"/>
    <property type="match status" value="1"/>
</dbReference>
<name>A0A399IPV3_9CLOT</name>
<dbReference type="AlphaFoldDB" id="A0A399IPV3"/>
<dbReference type="GO" id="GO:0003677">
    <property type="term" value="F:DNA binding"/>
    <property type="evidence" value="ECO:0007669"/>
    <property type="project" value="InterPro"/>
</dbReference>
<sequence>MRRNKTIPIFGVKVKKRLIELNMTQRQLASEIGVNENYLTDILQGRRSGTKYKDAITRKLNLDEEEKQLRQIKEVI</sequence>
<evidence type="ECO:0000259" key="1">
    <source>
        <dbReference type="PROSITE" id="PS50943"/>
    </source>
</evidence>
<dbReference type="SUPFAM" id="SSF47413">
    <property type="entry name" value="lambda repressor-like DNA-binding domains"/>
    <property type="match status" value="1"/>
</dbReference>
<dbReference type="InterPro" id="IPR001387">
    <property type="entry name" value="Cro/C1-type_HTH"/>
</dbReference>
<dbReference type="Gene3D" id="1.10.260.40">
    <property type="entry name" value="lambda repressor-like DNA-binding domains"/>
    <property type="match status" value="1"/>
</dbReference>
<feature type="domain" description="HTH cro/C1-type" evidence="1">
    <location>
        <begin position="14"/>
        <end position="67"/>
    </location>
</feature>
<dbReference type="RefSeq" id="WP_119367106.1">
    <property type="nucleotide sequence ID" value="NZ_QXDJ01000003.1"/>
</dbReference>
<evidence type="ECO:0000313" key="2">
    <source>
        <dbReference type="EMBL" id="RII34339.1"/>
    </source>
</evidence>
<dbReference type="EMBL" id="QXDJ01000003">
    <property type="protein sequence ID" value="RII34339.1"/>
    <property type="molecule type" value="Genomic_DNA"/>
</dbReference>
<evidence type="ECO:0000313" key="3">
    <source>
        <dbReference type="Proteomes" id="UP000265930"/>
    </source>
</evidence>
<proteinExistence type="predicted"/>